<evidence type="ECO:0000256" key="1">
    <source>
        <dbReference type="SAM" id="MobiDB-lite"/>
    </source>
</evidence>
<evidence type="ECO:0000313" key="3">
    <source>
        <dbReference type="Proteomes" id="UP000837857"/>
    </source>
</evidence>
<gene>
    <name evidence="2" type="ORF">IPOD504_LOCUS16904</name>
</gene>
<keyword evidence="3" id="KW-1185">Reference proteome</keyword>
<reference evidence="2" key="1">
    <citation type="submission" date="2022-03" db="EMBL/GenBank/DDBJ databases">
        <authorList>
            <person name="Martin H S."/>
        </authorList>
    </citation>
    <scope>NUCLEOTIDE SEQUENCE</scope>
</reference>
<feature type="non-terminal residue" evidence="2">
    <location>
        <position position="1"/>
    </location>
</feature>
<evidence type="ECO:0000313" key="2">
    <source>
        <dbReference type="EMBL" id="CAH2075564.1"/>
    </source>
</evidence>
<sequence length="349" mass="38581">MFKRSMNSRAFTGASIALYRTLPTIAGRPKLFHLVALFVLPRRQRKCSVMKTGGFFSVCSGAIRWGLLREVQLTRSASYARRYDKKLHKNGESIRESSTAKAATEARERAPDLAPRSTAAAYRERNHKNNQPEYYHNNANYTWHNSKSSHKTLRGDAAYTFSGRLIHPRLLFVPVPLPRKRKKDARGKINKKGDQKFANASVRAVGADDTRAVATAVGGRLARRAVEMEQPSVITAVIRCGDSTRGRSAQLPLRPMAGGHVTPRARTRLFTNNNSRDGGAASTARRLRATRYAQLSMHLAGFGALARASICLLRSLFSSIDALPAIWARIGITTTLAMICFNSKAQDNA</sequence>
<feature type="region of interest" description="Disordered" evidence="1">
    <location>
        <begin position="90"/>
        <end position="118"/>
    </location>
</feature>
<name>A0ABN8J650_9NEOP</name>
<organism evidence="2 3">
    <name type="scientific">Iphiclides podalirius</name>
    <name type="common">scarce swallowtail</name>
    <dbReference type="NCBI Taxonomy" id="110791"/>
    <lineage>
        <taxon>Eukaryota</taxon>
        <taxon>Metazoa</taxon>
        <taxon>Ecdysozoa</taxon>
        <taxon>Arthropoda</taxon>
        <taxon>Hexapoda</taxon>
        <taxon>Insecta</taxon>
        <taxon>Pterygota</taxon>
        <taxon>Neoptera</taxon>
        <taxon>Endopterygota</taxon>
        <taxon>Lepidoptera</taxon>
        <taxon>Glossata</taxon>
        <taxon>Ditrysia</taxon>
        <taxon>Papilionoidea</taxon>
        <taxon>Papilionidae</taxon>
        <taxon>Papilioninae</taxon>
        <taxon>Iphiclides</taxon>
    </lineage>
</organism>
<dbReference type="Proteomes" id="UP000837857">
    <property type="component" value="Chromosome 8"/>
</dbReference>
<dbReference type="EMBL" id="OW152820">
    <property type="protein sequence ID" value="CAH2075564.1"/>
    <property type="molecule type" value="Genomic_DNA"/>
</dbReference>
<protein>
    <submittedName>
        <fullName evidence="2">Uncharacterized protein</fullName>
    </submittedName>
</protein>
<proteinExistence type="predicted"/>
<accession>A0ABN8J650</accession>